<keyword evidence="3" id="KW-0813">Transport</keyword>
<feature type="transmembrane region" description="Helical" evidence="8">
    <location>
        <begin position="43"/>
        <end position="60"/>
    </location>
</feature>
<feature type="transmembrane region" description="Helical" evidence="8">
    <location>
        <begin position="333"/>
        <end position="353"/>
    </location>
</feature>
<evidence type="ECO:0000256" key="1">
    <source>
        <dbReference type="ARBA" id="ARBA00004141"/>
    </source>
</evidence>
<dbReference type="EMBL" id="JBHSMJ010000014">
    <property type="protein sequence ID" value="MFC5448980.1"/>
    <property type="molecule type" value="Genomic_DNA"/>
</dbReference>
<feature type="transmembrane region" description="Helical" evidence="8">
    <location>
        <begin position="119"/>
        <end position="137"/>
    </location>
</feature>
<gene>
    <name evidence="9" type="ORF">ACFPOG_11935</name>
</gene>
<dbReference type="InterPro" id="IPR004761">
    <property type="entry name" value="Spore_GerAB"/>
</dbReference>
<dbReference type="PANTHER" id="PTHR34975:SF2">
    <property type="entry name" value="SPORE GERMINATION PROTEIN A2"/>
    <property type="match status" value="1"/>
</dbReference>
<evidence type="ECO:0000313" key="10">
    <source>
        <dbReference type="Proteomes" id="UP001596044"/>
    </source>
</evidence>
<sequence length="370" mass="41568">MQTEKISGTQIGLLQFTFVMSTIILTIPRLMVEFAKQDAWLSVIPSTTTGFISIWVMITLSNRYPGLTIIQYSSKIVGKWLGMCIGLYYIYFWFISISAITKQHTFFISTLLLPNSPSYIGSLTVLILAGLAVYAGIEVIARSNEFLTVLMLFFWFPLFIMSIEQADPGQIKPVLGEGLWPVIQGSFSPAGAYMNQLFILGWLLPYLDQQKKAYKTSLMALVGICILVFAVVLITITVLGPLTSKLNYSFLNVIQYAAVEGSFERLESIAVTMWVMGSFAKISLALFILCLSINQLFGFHNYREFIVPLTLLSFIGSVWIFKDITGLYEYVALSYPVGGFFSQSLIPLTLLFIDTLKRKWSKSVLQNHLP</sequence>
<keyword evidence="10" id="KW-1185">Reference proteome</keyword>
<dbReference type="NCBIfam" id="TIGR00912">
    <property type="entry name" value="2A0309"/>
    <property type="match status" value="1"/>
</dbReference>
<comment type="subcellular location">
    <subcellularLocation>
        <location evidence="1">Membrane</location>
        <topology evidence="1">Multi-pass membrane protein</topology>
    </subcellularLocation>
</comment>
<evidence type="ECO:0000256" key="8">
    <source>
        <dbReference type="SAM" id="Phobius"/>
    </source>
</evidence>
<evidence type="ECO:0000256" key="7">
    <source>
        <dbReference type="ARBA" id="ARBA00023136"/>
    </source>
</evidence>
<comment type="similarity">
    <text evidence="2">Belongs to the amino acid-polyamine-organocation (APC) superfamily. Spore germination protein (SGP) (TC 2.A.3.9) family.</text>
</comment>
<feature type="transmembrane region" description="Helical" evidence="8">
    <location>
        <begin position="305"/>
        <end position="321"/>
    </location>
</feature>
<organism evidence="9 10">
    <name type="scientific">Paenibacillus aestuarii</name>
    <dbReference type="NCBI Taxonomy" id="516965"/>
    <lineage>
        <taxon>Bacteria</taxon>
        <taxon>Bacillati</taxon>
        <taxon>Bacillota</taxon>
        <taxon>Bacilli</taxon>
        <taxon>Bacillales</taxon>
        <taxon>Paenibacillaceae</taxon>
        <taxon>Paenibacillus</taxon>
    </lineage>
</organism>
<dbReference type="Gene3D" id="1.20.1740.10">
    <property type="entry name" value="Amino acid/polyamine transporter I"/>
    <property type="match status" value="1"/>
</dbReference>
<name>A0ABW0K6I4_9BACL</name>
<dbReference type="Pfam" id="PF03845">
    <property type="entry name" value="Spore_permease"/>
    <property type="match status" value="1"/>
</dbReference>
<feature type="transmembrane region" description="Helical" evidence="8">
    <location>
        <begin position="271"/>
        <end position="293"/>
    </location>
</feature>
<evidence type="ECO:0000256" key="6">
    <source>
        <dbReference type="ARBA" id="ARBA00022989"/>
    </source>
</evidence>
<keyword evidence="6 8" id="KW-1133">Transmembrane helix</keyword>
<keyword evidence="5 8" id="KW-0812">Transmembrane</keyword>
<reference evidence="10" key="1">
    <citation type="journal article" date="2019" name="Int. J. Syst. Evol. Microbiol.">
        <title>The Global Catalogue of Microorganisms (GCM) 10K type strain sequencing project: providing services to taxonomists for standard genome sequencing and annotation.</title>
        <authorList>
            <consortium name="The Broad Institute Genomics Platform"/>
            <consortium name="The Broad Institute Genome Sequencing Center for Infectious Disease"/>
            <person name="Wu L."/>
            <person name="Ma J."/>
        </authorList>
    </citation>
    <scope>NUCLEOTIDE SEQUENCE [LARGE SCALE GENOMIC DNA]</scope>
    <source>
        <strain evidence="10">KACC 11904</strain>
    </source>
</reference>
<keyword evidence="7 8" id="KW-0472">Membrane</keyword>
<comment type="caution">
    <text evidence="9">The sequence shown here is derived from an EMBL/GenBank/DDBJ whole genome shotgun (WGS) entry which is preliminary data.</text>
</comment>
<evidence type="ECO:0000256" key="3">
    <source>
        <dbReference type="ARBA" id="ARBA00022448"/>
    </source>
</evidence>
<dbReference type="Proteomes" id="UP001596044">
    <property type="component" value="Unassembled WGS sequence"/>
</dbReference>
<accession>A0ABW0K6I4</accession>
<feature type="transmembrane region" description="Helical" evidence="8">
    <location>
        <begin position="12"/>
        <end position="31"/>
    </location>
</feature>
<feature type="transmembrane region" description="Helical" evidence="8">
    <location>
        <begin position="183"/>
        <end position="206"/>
    </location>
</feature>
<dbReference type="PANTHER" id="PTHR34975">
    <property type="entry name" value="SPORE GERMINATION PROTEIN A2"/>
    <property type="match status" value="1"/>
</dbReference>
<dbReference type="RefSeq" id="WP_270884157.1">
    <property type="nucleotide sequence ID" value="NZ_JAQFVF010000063.1"/>
</dbReference>
<evidence type="ECO:0000256" key="5">
    <source>
        <dbReference type="ARBA" id="ARBA00022692"/>
    </source>
</evidence>
<evidence type="ECO:0000256" key="4">
    <source>
        <dbReference type="ARBA" id="ARBA00022544"/>
    </source>
</evidence>
<feature type="transmembrane region" description="Helical" evidence="8">
    <location>
        <begin position="146"/>
        <end position="163"/>
    </location>
</feature>
<feature type="transmembrane region" description="Helical" evidence="8">
    <location>
        <begin position="218"/>
        <end position="242"/>
    </location>
</feature>
<keyword evidence="4" id="KW-0309">Germination</keyword>
<evidence type="ECO:0000313" key="9">
    <source>
        <dbReference type="EMBL" id="MFC5448980.1"/>
    </source>
</evidence>
<proteinExistence type="inferred from homology"/>
<protein>
    <submittedName>
        <fullName evidence="9">Endospore germination permease</fullName>
    </submittedName>
</protein>
<evidence type="ECO:0000256" key="2">
    <source>
        <dbReference type="ARBA" id="ARBA00007998"/>
    </source>
</evidence>
<feature type="transmembrane region" description="Helical" evidence="8">
    <location>
        <begin position="80"/>
        <end position="99"/>
    </location>
</feature>